<reference evidence="2 3" key="1">
    <citation type="journal article" date="2014" name="Genome Announc.">
        <title>Trypanosoma cruzi Clone Dm28c Draft Genome Sequence.</title>
        <authorList>
            <person name="Grisard E.C."/>
            <person name="Teixeira S.M."/>
            <person name="de Almeida L.G."/>
            <person name="Stoco P.H."/>
            <person name="Gerber A.L."/>
            <person name="Talavera-Lopez C."/>
            <person name="Lima O.C."/>
            <person name="Andersson B."/>
            <person name="de Vasconcelos A.T."/>
        </authorList>
    </citation>
    <scope>NUCLEOTIDE SEQUENCE [LARGE SCALE GENOMIC DNA]</scope>
    <source>
        <strain evidence="2 3">Dm28c</strain>
    </source>
</reference>
<sequence>MHKKKRGRRKRRKKRNRRNKKKTEAKWRRKSKGKTKRKRKRMKWGIQRKKKLLPAPQRGPQQAVKSSQVYLLLRGEHRIKQIPKAHQQLEMMIQQLMLQGRQRENKMKIKMPIRKKHQ</sequence>
<dbReference type="AlphaFoldDB" id="V5B3L8"/>
<evidence type="ECO:0000313" key="3">
    <source>
        <dbReference type="Proteomes" id="UP000017861"/>
    </source>
</evidence>
<evidence type="ECO:0000256" key="1">
    <source>
        <dbReference type="SAM" id="MobiDB-lite"/>
    </source>
</evidence>
<feature type="compositionally biased region" description="Basic residues" evidence="1">
    <location>
        <begin position="1"/>
        <end position="52"/>
    </location>
</feature>
<dbReference type="EMBL" id="AYLP01000546">
    <property type="protein sequence ID" value="ESS58958.1"/>
    <property type="molecule type" value="Genomic_DNA"/>
</dbReference>
<name>V5B3L8_TRYCR</name>
<dbReference type="Proteomes" id="UP000017861">
    <property type="component" value="Unassembled WGS sequence"/>
</dbReference>
<dbReference type="VEuPathDB" id="TriTrypDB:TCDM_12339"/>
<evidence type="ECO:0000313" key="2">
    <source>
        <dbReference type="EMBL" id="ESS58958.1"/>
    </source>
</evidence>
<organism evidence="2 3">
    <name type="scientific">Trypanosoma cruzi Dm28c</name>
    <dbReference type="NCBI Taxonomy" id="1416333"/>
    <lineage>
        <taxon>Eukaryota</taxon>
        <taxon>Discoba</taxon>
        <taxon>Euglenozoa</taxon>
        <taxon>Kinetoplastea</taxon>
        <taxon>Metakinetoplastina</taxon>
        <taxon>Trypanosomatida</taxon>
        <taxon>Trypanosomatidae</taxon>
        <taxon>Trypanosoma</taxon>
        <taxon>Schizotrypanum</taxon>
    </lineage>
</organism>
<gene>
    <name evidence="2" type="ORF">TCDM_12339</name>
</gene>
<feature type="region of interest" description="Disordered" evidence="1">
    <location>
        <begin position="1"/>
        <end position="66"/>
    </location>
</feature>
<accession>V5B3L8</accession>
<protein>
    <submittedName>
        <fullName evidence="2">Uncharacterized protein</fullName>
    </submittedName>
</protein>
<comment type="caution">
    <text evidence="2">The sequence shown here is derived from an EMBL/GenBank/DDBJ whole genome shotgun (WGS) entry which is preliminary data.</text>
</comment>
<proteinExistence type="predicted"/>